<proteinExistence type="predicted"/>
<dbReference type="Proteomes" id="UP000054007">
    <property type="component" value="Unassembled WGS sequence"/>
</dbReference>
<feature type="compositionally biased region" description="Low complexity" evidence="1">
    <location>
        <begin position="15"/>
        <end position="28"/>
    </location>
</feature>
<dbReference type="Gene3D" id="1.20.930.20">
    <property type="entry name" value="Adaptor protein Cbl, N-terminal domain"/>
    <property type="match status" value="1"/>
</dbReference>
<name>A0A0D7ASL6_9AGAR</name>
<accession>A0A0D7ASL6</accession>
<dbReference type="InterPro" id="IPR059179">
    <property type="entry name" value="MLKL-like_MCAfunc"/>
</dbReference>
<dbReference type="OrthoDB" id="431454at2759"/>
<organism evidence="2 3">
    <name type="scientific">Cylindrobasidium torrendii FP15055 ss-10</name>
    <dbReference type="NCBI Taxonomy" id="1314674"/>
    <lineage>
        <taxon>Eukaryota</taxon>
        <taxon>Fungi</taxon>
        <taxon>Dikarya</taxon>
        <taxon>Basidiomycota</taxon>
        <taxon>Agaricomycotina</taxon>
        <taxon>Agaricomycetes</taxon>
        <taxon>Agaricomycetidae</taxon>
        <taxon>Agaricales</taxon>
        <taxon>Marasmiineae</taxon>
        <taxon>Physalacriaceae</taxon>
        <taxon>Cylindrobasidium</taxon>
    </lineage>
</organism>
<keyword evidence="3" id="KW-1185">Reference proteome</keyword>
<reference evidence="2 3" key="1">
    <citation type="journal article" date="2015" name="Fungal Genet. Biol.">
        <title>Evolution of novel wood decay mechanisms in Agaricales revealed by the genome sequences of Fistulina hepatica and Cylindrobasidium torrendii.</title>
        <authorList>
            <person name="Floudas D."/>
            <person name="Held B.W."/>
            <person name="Riley R."/>
            <person name="Nagy L.G."/>
            <person name="Koehler G."/>
            <person name="Ransdell A.S."/>
            <person name="Younus H."/>
            <person name="Chow J."/>
            <person name="Chiniquy J."/>
            <person name="Lipzen A."/>
            <person name="Tritt A."/>
            <person name="Sun H."/>
            <person name="Haridas S."/>
            <person name="LaButti K."/>
            <person name="Ohm R.A."/>
            <person name="Kues U."/>
            <person name="Blanchette R.A."/>
            <person name="Grigoriev I.V."/>
            <person name="Minto R.E."/>
            <person name="Hibbett D.S."/>
        </authorList>
    </citation>
    <scope>NUCLEOTIDE SEQUENCE [LARGE SCALE GENOMIC DNA]</scope>
    <source>
        <strain evidence="2 3">FP15055 ss-10</strain>
    </source>
</reference>
<evidence type="ECO:0000313" key="3">
    <source>
        <dbReference type="Proteomes" id="UP000054007"/>
    </source>
</evidence>
<dbReference type="AlphaFoldDB" id="A0A0D7ASL6"/>
<dbReference type="GO" id="GO:0007166">
    <property type="term" value="P:cell surface receptor signaling pathway"/>
    <property type="evidence" value="ECO:0007669"/>
    <property type="project" value="InterPro"/>
</dbReference>
<feature type="region of interest" description="Disordered" evidence="1">
    <location>
        <begin position="12"/>
        <end position="31"/>
    </location>
</feature>
<dbReference type="CDD" id="cd21037">
    <property type="entry name" value="MLKL_NTD"/>
    <property type="match status" value="1"/>
</dbReference>
<dbReference type="EMBL" id="KN881017">
    <property type="protein sequence ID" value="KIY61192.1"/>
    <property type="molecule type" value="Genomic_DNA"/>
</dbReference>
<evidence type="ECO:0000256" key="1">
    <source>
        <dbReference type="SAM" id="MobiDB-lite"/>
    </source>
</evidence>
<sequence length="237" mass="26878">MPKFMRKVLAKFRKNTSSSKESAKSGRSTPTRHTVMAAFQVQIPNIHSPATIPARAIEPPIPPNHVAVTRPAAQPLPSRIDAALKEVTLSKTVDLQNATLCISILKECGELSKGTPYLKVVSGILLHILKIKEEMDICREEWERVLTSIAHIHTALIAPYEDSEALPDTLRINLATLEDHLVHVLEAWTEYRRTSRVRRLFQRYKLKRQAQDCDRELHTFLALFVVRMSFFLAIHGC</sequence>
<evidence type="ECO:0000313" key="2">
    <source>
        <dbReference type="EMBL" id="KIY61192.1"/>
    </source>
</evidence>
<dbReference type="InterPro" id="IPR036537">
    <property type="entry name" value="Adaptor_Cbl_N_dom_sf"/>
</dbReference>
<protein>
    <submittedName>
        <fullName evidence="2">Uncharacterized protein</fullName>
    </submittedName>
</protein>
<gene>
    <name evidence="2" type="ORF">CYLTODRAFT_415605</name>
</gene>
<dbReference type="STRING" id="1314674.A0A0D7ASL6"/>